<organism evidence="1 2">
    <name type="scientific">Intestinimonas butyriciproducens</name>
    <dbReference type="NCBI Taxonomy" id="1297617"/>
    <lineage>
        <taxon>Bacteria</taxon>
        <taxon>Bacillati</taxon>
        <taxon>Bacillota</taxon>
        <taxon>Clostridia</taxon>
        <taxon>Eubacteriales</taxon>
        <taxon>Intestinimonas</taxon>
    </lineage>
</organism>
<name>A0A2U1CGR5_9FIRM</name>
<accession>A0A2U1CGR5</accession>
<dbReference type="Proteomes" id="UP000245778">
    <property type="component" value="Unassembled WGS sequence"/>
</dbReference>
<dbReference type="RefSeq" id="WP_116721602.1">
    <property type="nucleotide sequence ID" value="NZ_CP011524.1"/>
</dbReference>
<dbReference type="GeneID" id="93227686"/>
<dbReference type="AlphaFoldDB" id="A0A2U1CGR5"/>
<reference evidence="1 2" key="1">
    <citation type="submission" date="2018-04" db="EMBL/GenBank/DDBJ databases">
        <title>Genomic Encyclopedia of Type Strains, Phase IV (KMG-IV): sequencing the most valuable type-strain genomes for metagenomic binning, comparative biology and taxonomic classification.</title>
        <authorList>
            <person name="Goeker M."/>
        </authorList>
    </citation>
    <scope>NUCLEOTIDE SEQUENCE [LARGE SCALE GENOMIC DNA]</scope>
    <source>
        <strain evidence="1 2">DSM 26588</strain>
    </source>
</reference>
<gene>
    <name evidence="1" type="ORF">C7373_101588</name>
</gene>
<protein>
    <submittedName>
        <fullName evidence="1">Uncharacterized protein</fullName>
    </submittedName>
</protein>
<proteinExistence type="predicted"/>
<evidence type="ECO:0000313" key="1">
    <source>
        <dbReference type="EMBL" id="PVY60071.1"/>
    </source>
</evidence>
<evidence type="ECO:0000313" key="2">
    <source>
        <dbReference type="Proteomes" id="UP000245778"/>
    </source>
</evidence>
<dbReference type="EMBL" id="QEKK01000001">
    <property type="protein sequence ID" value="PVY60071.1"/>
    <property type="molecule type" value="Genomic_DNA"/>
</dbReference>
<comment type="caution">
    <text evidence="1">The sequence shown here is derived from an EMBL/GenBank/DDBJ whole genome shotgun (WGS) entry which is preliminary data.</text>
</comment>
<sequence>MKKRLLIVVGIILAVVLAFGIGFWKEAQVTNQKAEHILDLSRILTLAENRGADWATDELMINEIETSSKKSLYKKWGKPTESVENAKEDIWILSEQFRLIVDYDEHERVESVKVIPNT</sequence>